<dbReference type="PANTHER" id="PTHR20883:SF46">
    <property type="entry name" value="PHYTANOYL-COA HYDROXYLASE"/>
    <property type="match status" value="1"/>
</dbReference>
<dbReference type="SUPFAM" id="SSF51197">
    <property type="entry name" value="Clavaminate synthase-like"/>
    <property type="match status" value="1"/>
</dbReference>
<keyword evidence="1" id="KW-0560">Oxidoreductase</keyword>
<sequence>MASARTLLAATPLDAPRLQSPDVEEKVGFEQPGLRSGVADGDYAAKFRRDGYAVLRGFFGREDVKEIGTAIDQIHAEGVAHGRSFRHGNLFYNVAPQEGGEPLVRMVQWPSYHQPVLNRVRLDPRFAAMLLPLIGGDIKQIINQLHWKTPGGTGDFAWHQDSRFRKPDPCYRNLGTSYVQTGLAIDPHTPESGCMRFLPRTHLAGDIDLDTATEVLGNAMADDVLLAAGLSPGEAFDLVLEPGDLALWNPYLVHGSGTNRSDHQRRLYINGYVRAEDCDRGEWAFRGGEPVQLGPEPALVHYEELRERGEPHYV</sequence>
<gene>
    <name evidence="1" type="ORF">CVN68_12215</name>
</gene>
<dbReference type="GO" id="GO:0016706">
    <property type="term" value="F:2-oxoglutarate-dependent dioxygenase activity"/>
    <property type="evidence" value="ECO:0007669"/>
    <property type="project" value="UniProtKB-ARBA"/>
</dbReference>
<name>A0A2K8MFJ4_9SPHN</name>
<keyword evidence="1" id="KW-0223">Dioxygenase</keyword>
<organism evidence="1 2">
    <name type="scientific">Sphingomonas psychrotolerans</name>
    <dbReference type="NCBI Taxonomy" id="1327635"/>
    <lineage>
        <taxon>Bacteria</taxon>
        <taxon>Pseudomonadati</taxon>
        <taxon>Pseudomonadota</taxon>
        <taxon>Alphaproteobacteria</taxon>
        <taxon>Sphingomonadales</taxon>
        <taxon>Sphingomonadaceae</taxon>
        <taxon>Sphingomonas</taxon>
    </lineage>
</organism>
<protein>
    <submittedName>
        <fullName evidence="1">Phytanoyl-CoA dioxygenase</fullName>
    </submittedName>
</protein>
<dbReference type="InterPro" id="IPR008775">
    <property type="entry name" value="Phytyl_CoA_dOase-like"/>
</dbReference>
<dbReference type="Gene3D" id="2.60.120.620">
    <property type="entry name" value="q2cbj1_9rhob like domain"/>
    <property type="match status" value="1"/>
</dbReference>
<dbReference type="KEGG" id="sphc:CVN68_12215"/>
<dbReference type="PANTHER" id="PTHR20883">
    <property type="entry name" value="PHYTANOYL-COA DIOXYGENASE DOMAIN CONTAINING 1"/>
    <property type="match status" value="1"/>
</dbReference>
<accession>A0A2K8MFJ4</accession>
<dbReference type="Proteomes" id="UP000229081">
    <property type="component" value="Chromosome"/>
</dbReference>
<proteinExistence type="predicted"/>
<reference evidence="1 2" key="1">
    <citation type="submission" date="2017-11" db="EMBL/GenBank/DDBJ databases">
        <title>Complete genome sequence of Sphingomonas sp. Strain Cra20, a psychrotolerant potential plant growth promoting rhizobacteria.</title>
        <authorList>
            <person name="Luo Y."/>
        </authorList>
    </citation>
    <scope>NUCLEOTIDE SEQUENCE [LARGE SCALE GENOMIC DNA]</scope>
    <source>
        <strain evidence="1 2">Cra20</strain>
    </source>
</reference>
<evidence type="ECO:0000313" key="2">
    <source>
        <dbReference type="Proteomes" id="UP000229081"/>
    </source>
</evidence>
<dbReference type="GO" id="GO:0005506">
    <property type="term" value="F:iron ion binding"/>
    <property type="evidence" value="ECO:0007669"/>
    <property type="project" value="UniProtKB-ARBA"/>
</dbReference>
<dbReference type="AlphaFoldDB" id="A0A2K8MFJ4"/>
<keyword evidence="2" id="KW-1185">Reference proteome</keyword>
<dbReference type="EMBL" id="CP024923">
    <property type="protein sequence ID" value="ATY32643.1"/>
    <property type="molecule type" value="Genomic_DNA"/>
</dbReference>
<evidence type="ECO:0000313" key="1">
    <source>
        <dbReference type="EMBL" id="ATY32643.1"/>
    </source>
</evidence>
<dbReference type="Pfam" id="PF05721">
    <property type="entry name" value="PhyH"/>
    <property type="match status" value="1"/>
</dbReference>